<comment type="caution">
    <text evidence="2">The sequence shown here is derived from an EMBL/GenBank/DDBJ whole genome shotgun (WGS) entry which is preliminary data.</text>
</comment>
<dbReference type="EMBL" id="JABAGI010000002">
    <property type="protein sequence ID" value="NME61602.1"/>
    <property type="molecule type" value="Genomic_DNA"/>
</dbReference>
<dbReference type="Gene3D" id="3.40.50.150">
    <property type="entry name" value="Vaccinia Virus protein VP39"/>
    <property type="match status" value="1"/>
</dbReference>
<evidence type="ECO:0000259" key="1">
    <source>
        <dbReference type="Pfam" id="PF07669"/>
    </source>
</evidence>
<dbReference type="GO" id="GO:0004519">
    <property type="term" value="F:endonuclease activity"/>
    <property type="evidence" value="ECO:0007669"/>
    <property type="project" value="UniProtKB-KW"/>
</dbReference>
<dbReference type="SUPFAM" id="SSF53335">
    <property type="entry name" value="S-adenosyl-L-methionine-dependent methyltransferases"/>
    <property type="match status" value="1"/>
</dbReference>
<keyword evidence="2" id="KW-0540">Nuclease</keyword>
<dbReference type="PROSITE" id="PS00092">
    <property type="entry name" value="N6_MTASE"/>
    <property type="match status" value="1"/>
</dbReference>
<dbReference type="GO" id="GO:0006304">
    <property type="term" value="P:DNA modification"/>
    <property type="evidence" value="ECO:0007669"/>
    <property type="project" value="InterPro"/>
</dbReference>
<evidence type="ECO:0000313" key="3">
    <source>
        <dbReference type="Proteomes" id="UP000588369"/>
    </source>
</evidence>
<dbReference type="AlphaFoldDB" id="A0A7X9NS00"/>
<name>A0A7X9NS00_9BIFI</name>
<organism evidence="2 3">
    <name type="scientific">Bifidobacterium thermophilum</name>
    <dbReference type="NCBI Taxonomy" id="33905"/>
    <lineage>
        <taxon>Bacteria</taxon>
        <taxon>Bacillati</taxon>
        <taxon>Actinomycetota</taxon>
        <taxon>Actinomycetes</taxon>
        <taxon>Bifidobacteriales</taxon>
        <taxon>Bifidobacteriaceae</taxon>
        <taxon>Bifidobacterium</taxon>
    </lineage>
</organism>
<protein>
    <submittedName>
        <fullName evidence="2">Restriction endonuclease</fullName>
    </submittedName>
</protein>
<dbReference type="GO" id="GO:0003676">
    <property type="term" value="F:nucleic acid binding"/>
    <property type="evidence" value="ECO:0007669"/>
    <property type="project" value="InterPro"/>
</dbReference>
<keyword evidence="2" id="KW-0378">Hydrolase</keyword>
<keyword evidence="2" id="KW-0255">Endonuclease</keyword>
<accession>A0A7X9NS00</accession>
<sequence length="652" mass="74961">MSCDIQSDLMRADKRRVLGLLLQDKTSKRNILWGTDMYAERGTAYAHDSEITSELITGVHAGLIRSRAQKHQDQQSERTKTHAEVFTPMWVCAMMIDALDDDWFGAQHVFTDESGHRTQRVTFPEGKTWRDYVCSTRMEITCGEAPFLVSRYDAATGEPVPVENRIGILDRKLRVVDENAADDDEWMHWVIVAFRSTFGYEFQGDNLLIARLNLLATFEEYLDHRWHREATDRELRKIANIIVWNVWQMDGLRYRIPFDTTSDAPMDLFESAGLEDSQEVPAAKRISRCRVYDWSSNRSQVLVSERGKATMKFDYIIGNPPYQEETEGNNRATPIYNYFIEQSCKLASKTMLITPARFLFDAGQTPKSWNRQMLSDVHLKVEWYEPHADKVFPQAEIKGGVAVTYHDETQEYEPINVFIPAKPLKALAKRLDALGIHERNVSELVVGAVPYSYSRSLRENHAEWIPLLGKSGDLRTNALDNLADKVFFEVRPHDEHEYVQIYGLYKKTRKAMWVRQDYLNTASNFAGWKVLLPKASGNGDYGEGLAEMIVVGPKVGHTQSFISMGDFTYREEALALQKYLSTKFARALLGIFKVTQDITARVFKYVPLQDFTSSSDIDWSQSVADIDKQLYKKYNLTGEEIDFIEKNVKEMK</sequence>
<dbReference type="GO" id="GO:0009007">
    <property type="term" value="F:site-specific DNA-methyltransferase (adenine-specific) activity"/>
    <property type="evidence" value="ECO:0007669"/>
    <property type="project" value="UniProtKB-EC"/>
</dbReference>
<dbReference type="Proteomes" id="UP000588369">
    <property type="component" value="Unassembled WGS sequence"/>
</dbReference>
<evidence type="ECO:0000313" key="2">
    <source>
        <dbReference type="EMBL" id="NME61602.1"/>
    </source>
</evidence>
<dbReference type="Pfam" id="PF07669">
    <property type="entry name" value="Eco57I"/>
    <property type="match status" value="1"/>
</dbReference>
<reference evidence="2 3" key="1">
    <citation type="submission" date="2020-04" db="EMBL/GenBank/DDBJ databases">
        <authorList>
            <person name="Hitch T.C.A."/>
            <person name="Wylensek D."/>
            <person name="Clavel T."/>
        </authorList>
    </citation>
    <scope>NUCLEOTIDE SEQUENCE [LARGE SCALE GENOMIC DNA]</scope>
    <source>
        <strain evidence="2 3">BSM-130-P53-3C</strain>
    </source>
</reference>
<dbReference type="GO" id="GO:0032259">
    <property type="term" value="P:methylation"/>
    <property type="evidence" value="ECO:0007669"/>
    <property type="project" value="InterPro"/>
</dbReference>
<dbReference type="InterPro" id="IPR029063">
    <property type="entry name" value="SAM-dependent_MTases_sf"/>
</dbReference>
<dbReference type="InterPro" id="IPR002052">
    <property type="entry name" value="DNA_methylase_N6_adenine_CS"/>
</dbReference>
<proteinExistence type="predicted"/>
<dbReference type="InterPro" id="IPR011639">
    <property type="entry name" value="MethylTrfase_TaqI-like_dom"/>
</dbReference>
<gene>
    <name evidence="2" type="ORF">HF844_02110</name>
</gene>
<feature type="domain" description="Type II methyltransferase M.TaqI-like" evidence="1">
    <location>
        <begin position="198"/>
        <end position="392"/>
    </location>
</feature>
<dbReference type="RefSeq" id="WP_168983790.1">
    <property type="nucleotide sequence ID" value="NZ_JABAGI010000002.1"/>
</dbReference>